<keyword evidence="2" id="KW-1185">Reference proteome</keyword>
<accession>A0AAN9LYS3</accession>
<dbReference type="EMBL" id="JAYMYQ010000003">
    <property type="protein sequence ID" value="KAK7344652.1"/>
    <property type="molecule type" value="Genomic_DNA"/>
</dbReference>
<comment type="caution">
    <text evidence="1">The sequence shown here is derived from an EMBL/GenBank/DDBJ whole genome shotgun (WGS) entry which is preliminary data.</text>
</comment>
<reference evidence="1 2" key="1">
    <citation type="submission" date="2024-01" db="EMBL/GenBank/DDBJ databases">
        <title>The genomes of 5 underutilized Papilionoideae crops provide insights into root nodulation and disease resistanc.</title>
        <authorList>
            <person name="Jiang F."/>
        </authorList>
    </citation>
    <scope>NUCLEOTIDE SEQUENCE [LARGE SCALE GENOMIC DNA]</scope>
    <source>
        <strain evidence="1">LVBAO_FW01</strain>
        <tissue evidence="1">Leaves</tissue>
    </source>
</reference>
<proteinExistence type="predicted"/>
<name>A0AAN9LYS3_CANGL</name>
<evidence type="ECO:0000313" key="1">
    <source>
        <dbReference type="EMBL" id="KAK7344652.1"/>
    </source>
</evidence>
<organism evidence="1 2">
    <name type="scientific">Canavalia gladiata</name>
    <name type="common">Sword bean</name>
    <name type="synonym">Dolichos gladiatus</name>
    <dbReference type="NCBI Taxonomy" id="3824"/>
    <lineage>
        <taxon>Eukaryota</taxon>
        <taxon>Viridiplantae</taxon>
        <taxon>Streptophyta</taxon>
        <taxon>Embryophyta</taxon>
        <taxon>Tracheophyta</taxon>
        <taxon>Spermatophyta</taxon>
        <taxon>Magnoliopsida</taxon>
        <taxon>eudicotyledons</taxon>
        <taxon>Gunneridae</taxon>
        <taxon>Pentapetalae</taxon>
        <taxon>rosids</taxon>
        <taxon>fabids</taxon>
        <taxon>Fabales</taxon>
        <taxon>Fabaceae</taxon>
        <taxon>Papilionoideae</taxon>
        <taxon>50 kb inversion clade</taxon>
        <taxon>NPAAA clade</taxon>
        <taxon>indigoferoid/millettioid clade</taxon>
        <taxon>Phaseoleae</taxon>
        <taxon>Canavalia</taxon>
    </lineage>
</organism>
<evidence type="ECO:0000313" key="2">
    <source>
        <dbReference type="Proteomes" id="UP001367508"/>
    </source>
</evidence>
<sequence length="209" mass="24035">MSLILHRAFLKPAWLTTRYDIKPELAVIKVRFTTSVWLMIDESQNLQLTLAALTDFRSWLHGPCFISSIKAPNLVLSLGHETRRGPEPSFTIMTDLGNMTQVSLLPIIPFMKLGEGQLIWLLRNHRHEAQVSYLWIVILASMKAWVDLFLVSVYELWIAQENGTRFTIKASLQPRLRFLQGLCDQHADQASAPPRFLRISLNWLISHFA</sequence>
<dbReference type="Proteomes" id="UP001367508">
    <property type="component" value="Unassembled WGS sequence"/>
</dbReference>
<protein>
    <submittedName>
        <fullName evidence="1">Uncharacterized protein</fullName>
    </submittedName>
</protein>
<dbReference type="AlphaFoldDB" id="A0AAN9LYS3"/>
<gene>
    <name evidence="1" type="ORF">VNO77_14533</name>
</gene>